<dbReference type="Gene3D" id="3.40.50.360">
    <property type="match status" value="1"/>
</dbReference>
<keyword evidence="3" id="KW-0560">Oxidoreductase</keyword>
<dbReference type="PANTHER" id="PTHR43408:SF1">
    <property type="entry name" value="FMN REDUCTASE (NADPH)"/>
    <property type="match status" value="1"/>
</dbReference>
<dbReference type="InterPro" id="IPR029039">
    <property type="entry name" value="Flavoprotein-like_sf"/>
</dbReference>
<dbReference type="Proteomes" id="UP000625210">
    <property type="component" value="Unassembled WGS sequence"/>
</dbReference>
<reference evidence="5" key="1">
    <citation type="journal article" date="2014" name="Int. J. Syst. Evol. Microbiol.">
        <title>Complete genome sequence of Corynebacterium casei LMG S-19264T (=DSM 44701T), isolated from a smear-ripened cheese.</title>
        <authorList>
            <consortium name="US DOE Joint Genome Institute (JGI-PGF)"/>
            <person name="Walter F."/>
            <person name="Albersmeier A."/>
            <person name="Kalinowski J."/>
            <person name="Ruckert C."/>
        </authorList>
    </citation>
    <scope>NUCLEOTIDE SEQUENCE</scope>
    <source>
        <strain evidence="5">CGMCC 1.15179</strain>
    </source>
</reference>
<evidence type="ECO:0000259" key="4">
    <source>
        <dbReference type="Pfam" id="PF03358"/>
    </source>
</evidence>
<reference evidence="5" key="2">
    <citation type="submission" date="2020-09" db="EMBL/GenBank/DDBJ databases">
        <authorList>
            <person name="Sun Q."/>
            <person name="Zhou Y."/>
        </authorList>
    </citation>
    <scope>NUCLEOTIDE SEQUENCE</scope>
    <source>
        <strain evidence="5">CGMCC 1.15179</strain>
    </source>
</reference>
<accession>A0A8J2VDC3</accession>
<keyword evidence="6" id="KW-1185">Reference proteome</keyword>
<evidence type="ECO:0000256" key="2">
    <source>
        <dbReference type="ARBA" id="ARBA00022643"/>
    </source>
</evidence>
<dbReference type="GO" id="GO:0046306">
    <property type="term" value="P:alkanesulfonate catabolic process"/>
    <property type="evidence" value="ECO:0007669"/>
    <property type="project" value="InterPro"/>
</dbReference>
<evidence type="ECO:0000256" key="1">
    <source>
        <dbReference type="ARBA" id="ARBA00022630"/>
    </source>
</evidence>
<keyword evidence="1" id="KW-0285">Flavoprotein</keyword>
<dbReference type="InterPro" id="IPR051814">
    <property type="entry name" value="NAD(P)H-dep_FMN_reductase"/>
</dbReference>
<sequence>MKRIVTISGSPSPSSRTTAVVERIKKQLAVKGWQADSIEVRNLPPEDLAYARFDSPSVQDTVRLLEQADGVIIATPVYKASYTGVLKAYLDLLPQDVLSEKVVWPIAVGGTLAHLLVLDYALKPVLYALGAQNVLSGVYIQDQWIRVYQGEILLEESVEKRIETSLVRFTQALSIPAN</sequence>
<protein>
    <submittedName>
        <fullName evidence="5">FMN reductase (NADPH)</fullName>
    </submittedName>
</protein>
<proteinExistence type="predicted"/>
<evidence type="ECO:0000313" key="6">
    <source>
        <dbReference type="Proteomes" id="UP000625210"/>
    </source>
</evidence>
<comment type="caution">
    <text evidence="5">The sequence shown here is derived from an EMBL/GenBank/DDBJ whole genome shotgun (WGS) entry which is preliminary data.</text>
</comment>
<evidence type="ECO:0000313" key="5">
    <source>
        <dbReference type="EMBL" id="GGE25448.1"/>
    </source>
</evidence>
<dbReference type="EMBL" id="BMHQ01000011">
    <property type="protein sequence ID" value="GGE25448.1"/>
    <property type="molecule type" value="Genomic_DNA"/>
</dbReference>
<keyword evidence="2" id="KW-0288">FMN</keyword>
<evidence type="ECO:0000256" key="3">
    <source>
        <dbReference type="ARBA" id="ARBA00023002"/>
    </source>
</evidence>
<dbReference type="RefSeq" id="WP_188648659.1">
    <property type="nucleotide sequence ID" value="NZ_BMHQ01000011.1"/>
</dbReference>
<dbReference type="AlphaFoldDB" id="A0A8J2VDC3"/>
<dbReference type="NCBIfam" id="TIGR03567">
    <property type="entry name" value="FMN_reduc_SsuE"/>
    <property type="match status" value="1"/>
</dbReference>
<feature type="domain" description="NADPH-dependent FMN reductase-like" evidence="4">
    <location>
        <begin position="3"/>
        <end position="141"/>
    </location>
</feature>
<gene>
    <name evidence="5" type="ORF">GCM10011571_29520</name>
</gene>
<dbReference type="InterPro" id="IPR020048">
    <property type="entry name" value="NADPH-dep_FMN_reduc_SsuE"/>
</dbReference>
<dbReference type="SUPFAM" id="SSF52218">
    <property type="entry name" value="Flavoproteins"/>
    <property type="match status" value="1"/>
</dbReference>
<dbReference type="PANTHER" id="PTHR43408">
    <property type="entry name" value="FMN REDUCTASE (NADPH)"/>
    <property type="match status" value="1"/>
</dbReference>
<name>A0A8J2VDC3_9BACL</name>
<dbReference type="GO" id="GO:0008752">
    <property type="term" value="F:FMN reductase [NAD(P)H] activity"/>
    <property type="evidence" value="ECO:0007669"/>
    <property type="project" value="InterPro"/>
</dbReference>
<organism evidence="5 6">
    <name type="scientific">Marinithermofilum abyssi</name>
    <dbReference type="NCBI Taxonomy" id="1571185"/>
    <lineage>
        <taxon>Bacteria</taxon>
        <taxon>Bacillati</taxon>
        <taxon>Bacillota</taxon>
        <taxon>Bacilli</taxon>
        <taxon>Bacillales</taxon>
        <taxon>Thermoactinomycetaceae</taxon>
        <taxon>Marinithermofilum</taxon>
    </lineage>
</organism>
<dbReference type="Pfam" id="PF03358">
    <property type="entry name" value="FMN_red"/>
    <property type="match status" value="1"/>
</dbReference>
<dbReference type="InterPro" id="IPR005025">
    <property type="entry name" value="FMN_Rdtase-like_dom"/>
</dbReference>